<dbReference type="PANTHER" id="PTHR31900">
    <property type="entry name" value="F-BOX/RNI SUPERFAMILY PROTEIN-RELATED"/>
    <property type="match status" value="1"/>
</dbReference>
<dbReference type="InterPro" id="IPR050232">
    <property type="entry name" value="FBL13/AtMIF1-like"/>
</dbReference>
<protein>
    <recommendedName>
        <fullName evidence="1">F-box domain-containing protein</fullName>
    </recommendedName>
</protein>
<evidence type="ECO:0000313" key="3">
    <source>
        <dbReference type="Proteomes" id="UP000823749"/>
    </source>
</evidence>
<organism evidence="2 3">
    <name type="scientific">Rhododendron griersonianum</name>
    <dbReference type="NCBI Taxonomy" id="479676"/>
    <lineage>
        <taxon>Eukaryota</taxon>
        <taxon>Viridiplantae</taxon>
        <taxon>Streptophyta</taxon>
        <taxon>Embryophyta</taxon>
        <taxon>Tracheophyta</taxon>
        <taxon>Spermatophyta</taxon>
        <taxon>Magnoliopsida</taxon>
        <taxon>eudicotyledons</taxon>
        <taxon>Gunneridae</taxon>
        <taxon>Pentapetalae</taxon>
        <taxon>asterids</taxon>
        <taxon>Ericales</taxon>
        <taxon>Ericaceae</taxon>
        <taxon>Ericoideae</taxon>
        <taxon>Rhodoreae</taxon>
        <taxon>Rhododendron</taxon>
    </lineage>
</organism>
<name>A0AAV6JZ18_9ERIC</name>
<proteinExistence type="predicted"/>
<dbReference type="InterPro" id="IPR032675">
    <property type="entry name" value="LRR_dom_sf"/>
</dbReference>
<dbReference type="AlphaFoldDB" id="A0AAV6JZ18"/>
<dbReference type="InterPro" id="IPR053781">
    <property type="entry name" value="F-box_AtFBL13-like"/>
</dbReference>
<dbReference type="Pfam" id="PF23622">
    <property type="entry name" value="LRR_At1g61320_AtMIF1"/>
    <property type="match status" value="1"/>
</dbReference>
<dbReference type="EMBL" id="JACTNZ010000006">
    <property type="protein sequence ID" value="KAG5545424.1"/>
    <property type="molecule type" value="Genomic_DNA"/>
</dbReference>
<dbReference type="SUPFAM" id="SSF52047">
    <property type="entry name" value="RNI-like"/>
    <property type="match status" value="1"/>
</dbReference>
<dbReference type="Gene3D" id="3.80.10.10">
    <property type="entry name" value="Ribonuclease Inhibitor"/>
    <property type="match status" value="1"/>
</dbReference>
<dbReference type="InterPro" id="IPR055357">
    <property type="entry name" value="LRR_At1g61320_AtMIF1"/>
</dbReference>
<dbReference type="Gene3D" id="1.20.1280.50">
    <property type="match status" value="1"/>
</dbReference>
<dbReference type="Proteomes" id="UP000823749">
    <property type="component" value="Chromosome 6"/>
</dbReference>
<evidence type="ECO:0000313" key="2">
    <source>
        <dbReference type="EMBL" id="KAG5545424.1"/>
    </source>
</evidence>
<evidence type="ECO:0000259" key="1">
    <source>
        <dbReference type="PROSITE" id="PS50181"/>
    </source>
</evidence>
<comment type="caution">
    <text evidence="2">The sequence shown here is derived from an EMBL/GenBank/DDBJ whole genome shotgun (WGS) entry which is preliminary data.</text>
</comment>
<gene>
    <name evidence="2" type="ORF">RHGRI_017790</name>
</gene>
<dbReference type="CDD" id="cd22160">
    <property type="entry name" value="F-box_AtFBL13-like"/>
    <property type="match status" value="1"/>
</dbReference>
<sequence>MEGTKIKRNKMEDHDVEEKRDCLAELPEHLLHHILSYLTMKDVIRTSVLAKRWQYTWLYVPCLTFSPLKKTRSKEGAFINKSLLVHKCSKVQKLNITFKYYHTEAPLLDSWMLFAFSRNVNQLYLDFSRCDSRTSKYTLHDTIFRCSSLTVLTVKGCIIKFLVKIKLGSLKTLSFEEVNFDGGAINNLLSSCSTLEDLSFADCHWANNHDLVIMNSCVKTLKIRGGYISNNSMLEINAPFIVLFEGECLFSKYYVIKRMESLRSAISSTENTTQDCREKRIIDFISFDVTCLRIKAGLMKSELPGIAYILSHSPNVETLIISIDKIPGTEVTYNSQENEYWELQEPKFVNLLCNLKDVKIYNFMKNISLLDNKPMKTPDDFHAHLQNDMNFLRFLLKNC</sequence>
<feature type="domain" description="F-box" evidence="1">
    <location>
        <begin position="20"/>
        <end position="54"/>
    </location>
</feature>
<reference evidence="2 3" key="1">
    <citation type="submission" date="2020-08" db="EMBL/GenBank/DDBJ databases">
        <title>Plant Genome Project.</title>
        <authorList>
            <person name="Zhang R.-G."/>
        </authorList>
    </citation>
    <scope>NUCLEOTIDE SEQUENCE [LARGE SCALE GENOMIC DNA]</scope>
    <source>
        <strain evidence="2">WSP0</strain>
        <tissue evidence="2">Leaf</tissue>
    </source>
</reference>
<dbReference type="InterPro" id="IPR001810">
    <property type="entry name" value="F-box_dom"/>
</dbReference>
<dbReference type="PROSITE" id="PS50181">
    <property type="entry name" value="FBOX"/>
    <property type="match status" value="1"/>
</dbReference>
<dbReference type="SUPFAM" id="SSF81383">
    <property type="entry name" value="F-box domain"/>
    <property type="match status" value="1"/>
</dbReference>
<dbReference type="InterPro" id="IPR036047">
    <property type="entry name" value="F-box-like_dom_sf"/>
</dbReference>
<accession>A0AAV6JZ18</accession>
<dbReference type="Pfam" id="PF00646">
    <property type="entry name" value="F-box"/>
    <property type="match status" value="1"/>
</dbReference>
<keyword evidence="3" id="KW-1185">Reference proteome</keyword>
<dbReference type="PANTHER" id="PTHR31900:SF34">
    <property type="entry name" value="EMB|CAB62440.1-RELATED"/>
    <property type="match status" value="1"/>
</dbReference>